<protein>
    <submittedName>
        <fullName evidence="2">Uncharacterized protein</fullName>
    </submittedName>
</protein>
<dbReference type="Gene3D" id="1.25.40.10">
    <property type="entry name" value="Tetratricopeptide repeat domain"/>
    <property type="match status" value="3"/>
</dbReference>
<feature type="repeat" description="TPR" evidence="1">
    <location>
        <begin position="186"/>
        <end position="219"/>
    </location>
</feature>
<dbReference type="PANTHER" id="PTHR44216:SF3">
    <property type="entry name" value="PROTEIN O-MANNOSYL-TRANSFERASE TMTC2"/>
    <property type="match status" value="1"/>
</dbReference>
<dbReference type="Pfam" id="PF13432">
    <property type="entry name" value="TPR_16"/>
    <property type="match status" value="1"/>
</dbReference>
<proteinExistence type="predicted"/>
<dbReference type="SUPFAM" id="SSF48452">
    <property type="entry name" value="TPR-like"/>
    <property type="match status" value="1"/>
</dbReference>
<dbReference type="Pfam" id="PF13759">
    <property type="entry name" value="2OG-FeII_Oxy_5"/>
    <property type="match status" value="1"/>
</dbReference>
<dbReference type="EMBL" id="NVVJ01000040">
    <property type="protein sequence ID" value="PCJ23361.1"/>
    <property type="molecule type" value="Genomic_DNA"/>
</dbReference>
<evidence type="ECO:0000256" key="1">
    <source>
        <dbReference type="PROSITE-ProRule" id="PRU00339"/>
    </source>
</evidence>
<feature type="repeat" description="TPR" evidence="1">
    <location>
        <begin position="50"/>
        <end position="83"/>
    </location>
</feature>
<organism evidence="2 3">
    <name type="scientific">SAR86 cluster bacterium</name>
    <dbReference type="NCBI Taxonomy" id="2030880"/>
    <lineage>
        <taxon>Bacteria</taxon>
        <taxon>Pseudomonadati</taxon>
        <taxon>Pseudomonadota</taxon>
        <taxon>Gammaproteobacteria</taxon>
        <taxon>SAR86 cluster</taxon>
    </lineage>
</organism>
<name>A0A2A5AW84_9GAMM</name>
<comment type="caution">
    <text evidence="2">The sequence shown here is derived from an EMBL/GenBank/DDBJ whole genome shotgun (WGS) entry which is preliminary data.</text>
</comment>
<dbReference type="Gene3D" id="2.60.120.620">
    <property type="entry name" value="q2cbj1_9rhob like domain"/>
    <property type="match status" value="1"/>
</dbReference>
<dbReference type="GO" id="GO:0000030">
    <property type="term" value="F:mannosyltransferase activity"/>
    <property type="evidence" value="ECO:0007669"/>
    <property type="project" value="TreeGrafter"/>
</dbReference>
<dbReference type="SMART" id="SM00028">
    <property type="entry name" value="TPR"/>
    <property type="match status" value="7"/>
</dbReference>
<dbReference type="PROSITE" id="PS50005">
    <property type="entry name" value="TPR"/>
    <property type="match status" value="5"/>
</dbReference>
<feature type="repeat" description="TPR" evidence="1">
    <location>
        <begin position="152"/>
        <end position="185"/>
    </location>
</feature>
<accession>A0A2A5AW84</accession>
<dbReference type="InterPro" id="IPR052384">
    <property type="entry name" value="TMTC_O-mannosyltransferase"/>
</dbReference>
<dbReference type="GO" id="GO:0035269">
    <property type="term" value="P:protein O-linked glycosylation via mannose"/>
    <property type="evidence" value="ECO:0007669"/>
    <property type="project" value="TreeGrafter"/>
</dbReference>
<dbReference type="InterPro" id="IPR019734">
    <property type="entry name" value="TPR_rpt"/>
</dbReference>
<dbReference type="InterPro" id="IPR011990">
    <property type="entry name" value="TPR-like_helical_dom_sf"/>
</dbReference>
<dbReference type="InterPro" id="IPR012668">
    <property type="entry name" value="CHP02466"/>
</dbReference>
<dbReference type="Pfam" id="PF13414">
    <property type="entry name" value="TPR_11"/>
    <property type="match status" value="1"/>
</dbReference>
<dbReference type="Proteomes" id="UP000218327">
    <property type="component" value="Unassembled WGS sequence"/>
</dbReference>
<reference evidence="3" key="1">
    <citation type="submission" date="2017-08" db="EMBL/GenBank/DDBJ databases">
        <title>A dynamic microbial community with high functional redundancy inhabits the cold, oxic subseafloor aquifer.</title>
        <authorList>
            <person name="Tully B.J."/>
            <person name="Wheat C.G."/>
            <person name="Glazer B.T."/>
            <person name="Huber J.A."/>
        </authorList>
    </citation>
    <scope>NUCLEOTIDE SEQUENCE [LARGE SCALE GENOMIC DNA]</scope>
</reference>
<feature type="repeat" description="TPR" evidence="1">
    <location>
        <begin position="84"/>
        <end position="117"/>
    </location>
</feature>
<dbReference type="Pfam" id="PF00515">
    <property type="entry name" value="TPR_1"/>
    <property type="match status" value="2"/>
</dbReference>
<evidence type="ECO:0000313" key="3">
    <source>
        <dbReference type="Proteomes" id="UP000218327"/>
    </source>
</evidence>
<evidence type="ECO:0000313" key="2">
    <source>
        <dbReference type="EMBL" id="PCJ23361.1"/>
    </source>
</evidence>
<dbReference type="PANTHER" id="PTHR44216">
    <property type="entry name" value="PROTEIN O-MANNOSYL-TRANSFERASE TMTC2"/>
    <property type="match status" value="1"/>
</dbReference>
<sequence>MVELTALQALRRGVAAHKEGKLHEAEKYYRAILKSQSTPPTSTHDRDIIVEAYSNLGVSLQHRGELKAAIDSYKQALKIKPDYIQVYYILGLALRDRGDLEASIDCYRQAVKVKPGDADALNNLGAALQHNGELDAAIDTYKQALKISPRCAEACNNMGISFQDKGDLDAAISSYKQALKIKPNYANAYNNMGHALHDKGDLKASIDCYKNALKITPDSAQAHNNMGNILKEMGEYQEAIKHFDFFATSEINPSKPQFWFNSKSQTLECLYILGHYSELKERLDLLAESDDMNLRVAAVSAFVTNQLNIEDTYPFCKKPLDFLHVGSLNSHISDVSGFVENLILEAKKENQVWEPTHGVTKFGFQTSPTIFEAGKNCEALEKIIRKEIDSYYSKFQSEDCVYMNSWPDEYNLRGWFSRLVKNGHQTPHNHPSGWLSGVIYLKTIDSPGTDEGSIELSLHGHDLPILDNSYARKIHRPKVGDIVLFPSSLFHRTIPFDQDTERCVIAFDLYRYSS</sequence>
<dbReference type="PROSITE" id="PS50293">
    <property type="entry name" value="TPR_REGION"/>
    <property type="match status" value="4"/>
</dbReference>
<feature type="repeat" description="TPR" evidence="1">
    <location>
        <begin position="118"/>
        <end position="151"/>
    </location>
</feature>
<dbReference type="AlphaFoldDB" id="A0A2A5AW84"/>
<gene>
    <name evidence="2" type="ORF">COA96_11940</name>
</gene>
<keyword evidence="1" id="KW-0802">TPR repeat</keyword>